<dbReference type="Proteomes" id="UP000615446">
    <property type="component" value="Unassembled WGS sequence"/>
</dbReference>
<gene>
    <name evidence="4" type="ORF">RCL2_001512300</name>
    <name evidence="3" type="ORF">RclHR1_09110010</name>
</gene>
<keyword evidence="2" id="KW-0472">Membrane</keyword>
<accession>A0A2Z6S9G4</accession>
<evidence type="ECO:0000256" key="2">
    <source>
        <dbReference type="SAM" id="Phobius"/>
    </source>
</evidence>
<feature type="transmembrane region" description="Helical" evidence="2">
    <location>
        <begin position="76"/>
        <end position="98"/>
    </location>
</feature>
<comment type="caution">
    <text evidence="3">The sequence shown here is derived from an EMBL/GenBank/DDBJ whole genome shotgun (WGS) entry which is preliminary data.</text>
</comment>
<evidence type="ECO:0000313" key="5">
    <source>
        <dbReference type="Proteomes" id="UP000247702"/>
    </source>
</evidence>
<keyword evidence="5" id="KW-1185">Reference proteome</keyword>
<feature type="region of interest" description="Disordered" evidence="1">
    <location>
        <begin position="455"/>
        <end position="479"/>
    </location>
</feature>
<dbReference type="EMBL" id="BLAL01000176">
    <property type="protein sequence ID" value="GES88155.1"/>
    <property type="molecule type" value="Genomic_DNA"/>
</dbReference>
<sequence>MPDVANDKRSEFKIALVADTDTNEEKNEFRIVIFKEKKEEPNNKNDKKDINNIQRARFEIMSLAEQYILYKKNKKFSIHLFAASILVLIFAEAMGQLLRTAEKTGTAGHIGGIFSGIVGTGSLIGAFLTFGTNIYNKKKEEQLDCTPKVNDKDLKPMFIPISNDILKEMDDFKVTIYDMMYSICEEILINRKKERVIAYYAKYLKRKNDSLSLENYVGLAFIVISFLYILLVPVLLTLVYMSDFKDFFDHQTDRSLRNSIMLVGEVLAGFVIFYRTFDLFDYSPYSWRHFRFPPKRRCGLDRYVVMFLLFHLIIYICLFIPILIMYFITLITGTKKITLLTDDADDTDDTGDDGVNPSSDGIFICCWPFRSRTVENNNMNGEEKCCVCTKYYNFHCFKILSLSLPAKDEHIIRNILNGNLEGLKEEMPSRNDIEGLQGSNSTRKILERLKEVVPSEENNNINGSNDSEKEMMPTEKMNV</sequence>
<dbReference type="AlphaFoldDB" id="A0A2Z6S9G4"/>
<reference evidence="4" key="2">
    <citation type="submission" date="2019-10" db="EMBL/GenBank/DDBJ databases">
        <title>Conservation and host-specific expression of non-tandemly repeated heterogenous ribosome RNA gene in arbuscular mycorrhizal fungi.</title>
        <authorList>
            <person name="Maeda T."/>
            <person name="Kobayashi Y."/>
            <person name="Nakagawa T."/>
            <person name="Ezawa T."/>
            <person name="Yamaguchi K."/>
            <person name="Bino T."/>
            <person name="Nishimoto Y."/>
            <person name="Shigenobu S."/>
            <person name="Kawaguchi M."/>
        </authorList>
    </citation>
    <scope>NUCLEOTIDE SEQUENCE</scope>
    <source>
        <strain evidence="4">HR1</strain>
    </source>
</reference>
<feature type="compositionally biased region" description="Basic and acidic residues" evidence="1">
    <location>
        <begin position="466"/>
        <end position="479"/>
    </location>
</feature>
<reference evidence="3 5" key="1">
    <citation type="submission" date="2017-11" db="EMBL/GenBank/DDBJ databases">
        <title>The genome of Rhizophagus clarus HR1 reveals common genetic basis of auxotrophy among arbuscular mycorrhizal fungi.</title>
        <authorList>
            <person name="Kobayashi Y."/>
        </authorList>
    </citation>
    <scope>NUCLEOTIDE SEQUENCE [LARGE SCALE GENOMIC DNA]</scope>
    <source>
        <strain evidence="3 5">HR1</strain>
    </source>
</reference>
<feature type="compositionally biased region" description="Polar residues" evidence="1">
    <location>
        <begin position="456"/>
        <end position="465"/>
    </location>
</feature>
<feature type="transmembrane region" description="Helical" evidence="2">
    <location>
        <begin position="303"/>
        <end position="328"/>
    </location>
</feature>
<evidence type="ECO:0000256" key="1">
    <source>
        <dbReference type="SAM" id="MobiDB-lite"/>
    </source>
</evidence>
<protein>
    <submittedName>
        <fullName evidence="3">Uncharacterized protein</fullName>
    </submittedName>
</protein>
<dbReference type="Proteomes" id="UP000247702">
    <property type="component" value="Unassembled WGS sequence"/>
</dbReference>
<keyword evidence="2" id="KW-0812">Transmembrane</keyword>
<feature type="transmembrane region" description="Helical" evidence="2">
    <location>
        <begin position="110"/>
        <end position="130"/>
    </location>
</feature>
<organism evidence="3 5">
    <name type="scientific">Rhizophagus clarus</name>
    <dbReference type="NCBI Taxonomy" id="94130"/>
    <lineage>
        <taxon>Eukaryota</taxon>
        <taxon>Fungi</taxon>
        <taxon>Fungi incertae sedis</taxon>
        <taxon>Mucoromycota</taxon>
        <taxon>Glomeromycotina</taxon>
        <taxon>Glomeromycetes</taxon>
        <taxon>Glomerales</taxon>
        <taxon>Glomeraceae</taxon>
        <taxon>Rhizophagus</taxon>
    </lineage>
</organism>
<feature type="transmembrane region" description="Helical" evidence="2">
    <location>
        <begin position="216"/>
        <end position="240"/>
    </location>
</feature>
<evidence type="ECO:0000313" key="3">
    <source>
        <dbReference type="EMBL" id="GBC09803.1"/>
    </source>
</evidence>
<evidence type="ECO:0000313" key="4">
    <source>
        <dbReference type="EMBL" id="GES88155.1"/>
    </source>
</evidence>
<dbReference type="EMBL" id="BEXD01004328">
    <property type="protein sequence ID" value="GBC09803.1"/>
    <property type="molecule type" value="Genomic_DNA"/>
</dbReference>
<feature type="transmembrane region" description="Helical" evidence="2">
    <location>
        <begin position="260"/>
        <end position="282"/>
    </location>
</feature>
<dbReference type="OrthoDB" id="2445314at2759"/>
<name>A0A2Z6S9G4_9GLOM</name>
<keyword evidence="2" id="KW-1133">Transmembrane helix</keyword>
<proteinExistence type="predicted"/>